<evidence type="ECO:0000256" key="1">
    <source>
        <dbReference type="ARBA" id="ARBA00007031"/>
    </source>
</evidence>
<dbReference type="OrthoDB" id="9809693at2"/>
<protein>
    <submittedName>
        <fullName evidence="3">Transcriptional regulatory protein ros</fullName>
    </submittedName>
</protein>
<dbReference type="Gene3D" id="1.10.10.1550">
    <property type="entry name" value="ROS/MUCR transcriptional regulator protein"/>
    <property type="match status" value="1"/>
</dbReference>
<organism evidence="3 4">
    <name type="scientific">Methylobacterium symbioticum</name>
    <dbReference type="NCBI Taxonomy" id="2584084"/>
    <lineage>
        <taxon>Bacteria</taxon>
        <taxon>Pseudomonadati</taxon>
        <taxon>Pseudomonadota</taxon>
        <taxon>Alphaproteobacteria</taxon>
        <taxon>Hyphomicrobiales</taxon>
        <taxon>Methylobacteriaceae</taxon>
        <taxon>Methylobacterium</taxon>
    </lineage>
</organism>
<dbReference type="InterPro" id="IPR008807">
    <property type="entry name" value="ROS_MUCR"/>
</dbReference>
<dbReference type="GO" id="GO:0006355">
    <property type="term" value="P:regulation of DNA-templated transcription"/>
    <property type="evidence" value="ECO:0007669"/>
    <property type="project" value="InterPro"/>
</dbReference>
<dbReference type="RefSeq" id="WP_142584697.1">
    <property type="nucleotide sequence ID" value="NZ_CABFPH010000072.1"/>
</dbReference>
<reference evidence="3 4" key="1">
    <citation type="submission" date="2019-06" db="EMBL/GenBank/DDBJ databases">
        <authorList>
            <person name="Rodrigo-Torres L."/>
            <person name="Arahal R. D."/>
            <person name="Lucena T."/>
        </authorList>
    </citation>
    <scope>NUCLEOTIDE SEQUENCE [LARGE SCALE GENOMIC DNA]</scope>
    <source>
        <strain evidence="3 4">SB0023/3</strain>
    </source>
</reference>
<gene>
    <name evidence="3" type="primary">ros_10</name>
    <name evidence="3" type="ORF">MET9862_04070</name>
</gene>
<comment type="similarity">
    <text evidence="1">Belongs to the ros/MucR family.</text>
</comment>
<name>A0A509EIH8_9HYPH</name>
<sequence length="164" mass="17605">MSDTGKAIHIDQVEMTAEIVSAYVVRNHVQVAELPALIGTVHDALTSLGKPAETPEAAVAKPTPAQIRKSITREGLISFIDGKSYKTLKRHLAGHGLDPQSYRERFGLPPDYPMTAASYSEQRSALARSLGLGRKAEAAPVAPEPAPAPPEAPAPKPRRRRKTA</sequence>
<dbReference type="Proteomes" id="UP000410984">
    <property type="component" value="Unassembled WGS sequence"/>
</dbReference>
<dbReference type="GO" id="GO:0003677">
    <property type="term" value="F:DNA binding"/>
    <property type="evidence" value="ECO:0007669"/>
    <property type="project" value="InterPro"/>
</dbReference>
<proteinExistence type="inferred from homology"/>
<dbReference type="GO" id="GO:0008270">
    <property type="term" value="F:zinc ion binding"/>
    <property type="evidence" value="ECO:0007669"/>
    <property type="project" value="InterPro"/>
</dbReference>
<evidence type="ECO:0000313" key="4">
    <source>
        <dbReference type="Proteomes" id="UP000410984"/>
    </source>
</evidence>
<feature type="compositionally biased region" description="Pro residues" evidence="2">
    <location>
        <begin position="142"/>
        <end position="155"/>
    </location>
</feature>
<dbReference type="InterPro" id="IPR041920">
    <property type="entry name" value="ROS/MUCR_sf"/>
</dbReference>
<dbReference type="Pfam" id="PF05443">
    <property type="entry name" value="ROS_MUCR"/>
    <property type="match status" value="1"/>
</dbReference>
<dbReference type="AlphaFoldDB" id="A0A509EIH8"/>
<keyword evidence="4" id="KW-1185">Reference proteome</keyword>
<evidence type="ECO:0000313" key="3">
    <source>
        <dbReference type="EMBL" id="VUD73454.1"/>
    </source>
</evidence>
<dbReference type="EMBL" id="CABFPH010000072">
    <property type="protein sequence ID" value="VUD73454.1"/>
    <property type="molecule type" value="Genomic_DNA"/>
</dbReference>
<evidence type="ECO:0000256" key="2">
    <source>
        <dbReference type="SAM" id="MobiDB-lite"/>
    </source>
</evidence>
<accession>A0A509EIH8</accession>
<feature type="region of interest" description="Disordered" evidence="2">
    <location>
        <begin position="127"/>
        <end position="164"/>
    </location>
</feature>